<reference evidence="8" key="1">
    <citation type="journal article" date="2019" name="Int. J. Syst. Evol. Microbiol.">
        <title>The Global Catalogue of Microorganisms (GCM) 10K type strain sequencing project: providing services to taxonomists for standard genome sequencing and annotation.</title>
        <authorList>
            <consortium name="The Broad Institute Genomics Platform"/>
            <consortium name="The Broad Institute Genome Sequencing Center for Infectious Disease"/>
            <person name="Wu L."/>
            <person name="Ma J."/>
        </authorList>
    </citation>
    <scope>NUCLEOTIDE SEQUENCE [LARGE SCALE GENOMIC DNA]</scope>
    <source>
        <strain evidence="8">JCM 18053</strain>
    </source>
</reference>
<comment type="catalytic activity">
    <reaction evidence="4">
        <text>N(6)-[(R)-lipoyl]-L-lysyl-[protein] + 3-methyl-2-oxobutanoate + H(+) = N(6)-[(R)-S(8)-2-methylpropanoyldihydrolipoyl]-L-lysyl-[protein] + CO2</text>
        <dbReference type="Rhea" id="RHEA:13457"/>
        <dbReference type="Rhea" id="RHEA-COMP:10474"/>
        <dbReference type="Rhea" id="RHEA-COMP:10497"/>
        <dbReference type="ChEBI" id="CHEBI:11851"/>
        <dbReference type="ChEBI" id="CHEBI:15378"/>
        <dbReference type="ChEBI" id="CHEBI:16526"/>
        <dbReference type="ChEBI" id="CHEBI:83099"/>
        <dbReference type="ChEBI" id="CHEBI:83142"/>
        <dbReference type="EC" id="1.2.4.4"/>
    </reaction>
</comment>
<dbReference type="RefSeq" id="WP_345738590.1">
    <property type="nucleotide sequence ID" value="NZ_BAABIA010000011.1"/>
</dbReference>
<keyword evidence="8" id="KW-1185">Reference proteome</keyword>
<dbReference type="InterPro" id="IPR001017">
    <property type="entry name" value="DH_E1"/>
</dbReference>
<dbReference type="CDD" id="cd02000">
    <property type="entry name" value="TPP_E1_PDC_ADC_BCADC"/>
    <property type="match status" value="1"/>
</dbReference>
<dbReference type="Pfam" id="PF00676">
    <property type="entry name" value="E1_dh"/>
    <property type="match status" value="1"/>
</dbReference>
<evidence type="ECO:0000256" key="3">
    <source>
        <dbReference type="ARBA" id="ARBA00023052"/>
    </source>
</evidence>
<keyword evidence="3 4" id="KW-0786">Thiamine pyrophosphate</keyword>
<evidence type="ECO:0000256" key="1">
    <source>
        <dbReference type="ARBA" id="ARBA00001964"/>
    </source>
</evidence>
<dbReference type="PANTHER" id="PTHR43380:SF1">
    <property type="entry name" value="2-OXOISOVALERATE DEHYDROGENASE SUBUNIT ALPHA, MITOCHONDRIAL"/>
    <property type="match status" value="1"/>
</dbReference>
<protein>
    <recommendedName>
        <fullName evidence="4">2-oxoisovalerate dehydrogenase subunit alpha</fullName>
        <ecNumber evidence="4">1.2.4.4</ecNumber>
    </recommendedName>
    <alternativeName>
        <fullName evidence="4">Branched-chain alpha-keto acid dehydrogenase E1 component alpha chain</fullName>
    </alternativeName>
</protein>
<dbReference type="PANTHER" id="PTHR43380">
    <property type="entry name" value="2-OXOISOVALERATE DEHYDROGENASE SUBUNIT ALPHA, MITOCHONDRIAL"/>
    <property type="match status" value="1"/>
</dbReference>
<dbReference type="InterPro" id="IPR029061">
    <property type="entry name" value="THDP-binding"/>
</dbReference>
<feature type="region of interest" description="Disordered" evidence="5">
    <location>
        <begin position="289"/>
        <end position="319"/>
    </location>
</feature>
<name>A0ABP9PSB8_9BACT</name>
<feature type="domain" description="Dehydrogenase E1 component" evidence="6">
    <location>
        <begin position="5"/>
        <end position="300"/>
    </location>
</feature>
<comment type="similarity">
    <text evidence="4">Belongs to the BCKDHA family.</text>
</comment>
<evidence type="ECO:0000313" key="7">
    <source>
        <dbReference type="EMBL" id="GAA5148263.1"/>
    </source>
</evidence>
<evidence type="ECO:0000256" key="4">
    <source>
        <dbReference type="RuleBase" id="RU365014"/>
    </source>
</evidence>
<evidence type="ECO:0000259" key="6">
    <source>
        <dbReference type="Pfam" id="PF00676"/>
    </source>
</evidence>
<evidence type="ECO:0000313" key="8">
    <source>
        <dbReference type="Proteomes" id="UP001499852"/>
    </source>
</evidence>
<evidence type="ECO:0000256" key="2">
    <source>
        <dbReference type="ARBA" id="ARBA00023002"/>
    </source>
</evidence>
<comment type="caution">
    <text evidence="7">The sequence shown here is derived from an EMBL/GenBank/DDBJ whole genome shotgun (WGS) entry which is preliminary data.</text>
</comment>
<gene>
    <name evidence="7" type="ORF">GCM10023213_44200</name>
</gene>
<organism evidence="7 8">
    <name type="scientific">Prosthecobacter algae</name>
    <dbReference type="NCBI Taxonomy" id="1144682"/>
    <lineage>
        <taxon>Bacteria</taxon>
        <taxon>Pseudomonadati</taxon>
        <taxon>Verrucomicrobiota</taxon>
        <taxon>Verrucomicrobiia</taxon>
        <taxon>Verrucomicrobiales</taxon>
        <taxon>Verrucomicrobiaceae</taxon>
        <taxon>Prosthecobacter</taxon>
    </lineage>
</organism>
<accession>A0ABP9PSB8</accession>
<sequence length="319" mass="34219">MILSRILEEKLGSLYRAGGRIVGGVYLGRGQEAFSAAAGNNLRYGKDIYGPLIRDQAGRLAYGEPILDAMRTYLGVVTGPMRGRDGNIHRGRPKEGCMAMISHLGSLLSVVAGALFARRLRGTLGDSVGATSIGDGGTSTGAFHEGLNMASVEKLPMVISIANNQFAYSTPTSRQYACEDLVDRAIGYGVDGHSVDGTDLLACVATFRTAFARARAGHGPQLVVGKLLRLGGHGEHDDASYIPDSAKHKHEARDCIEVAKRQAVELGWATEADFRNWEEDARRDVDAAQAIASKEPTPDPYRETWHALSTSELVEGQHG</sequence>
<dbReference type="EMBL" id="BAABIA010000011">
    <property type="protein sequence ID" value="GAA5148263.1"/>
    <property type="molecule type" value="Genomic_DNA"/>
</dbReference>
<feature type="compositionally biased region" description="Basic and acidic residues" evidence="5">
    <location>
        <begin position="296"/>
        <end position="305"/>
    </location>
</feature>
<proteinExistence type="inferred from homology"/>
<dbReference type="InterPro" id="IPR050771">
    <property type="entry name" value="Alpha-ketoacid_DH_E1_comp"/>
</dbReference>
<dbReference type="EC" id="1.2.4.4" evidence="4"/>
<dbReference type="Gene3D" id="3.40.50.970">
    <property type="match status" value="1"/>
</dbReference>
<evidence type="ECO:0000256" key="5">
    <source>
        <dbReference type="SAM" id="MobiDB-lite"/>
    </source>
</evidence>
<comment type="cofactor">
    <cofactor evidence="1 4">
        <name>thiamine diphosphate</name>
        <dbReference type="ChEBI" id="CHEBI:58937"/>
    </cofactor>
</comment>
<keyword evidence="2 4" id="KW-0560">Oxidoreductase</keyword>
<comment type="function">
    <text evidence="4">The branched-chain alpha-keto dehydrogenase complex catalyzes the overall conversion of alpha-keto acids to acyl-CoA and CO(2). It contains multiple copies of three enzymatic components: branched-chain alpha-keto acid decarboxylase (E1), lipoamide acyltransferase (E2) and lipoamide dehydrogenase (E3).</text>
</comment>
<dbReference type="SUPFAM" id="SSF52518">
    <property type="entry name" value="Thiamin diphosphate-binding fold (THDP-binding)"/>
    <property type="match status" value="1"/>
</dbReference>
<dbReference type="Proteomes" id="UP001499852">
    <property type="component" value="Unassembled WGS sequence"/>
</dbReference>